<keyword evidence="2" id="KW-0732">Signal</keyword>
<keyword evidence="1" id="KW-0175">Coiled coil</keyword>
<organism evidence="3 4">
    <name type="scientific">Cloacibacillus evryensis</name>
    <dbReference type="NCBI Taxonomy" id="508460"/>
    <lineage>
        <taxon>Bacteria</taxon>
        <taxon>Thermotogati</taxon>
        <taxon>Synergistota</taxon>
        <taxon>Synergistia</taxon>
        <taxon>Synergistales</taxon>
        <taxon>Synergistaceae</taxon>
        <taxon>Cloacibacillus</taxon>
    </lineage>
</organism>
<evidence type="ECO:0000256" key="1">
    <source>
        <dbReference type="SAM" id="Coils"/>
    </source>
</evidence>
<evidence type="ECO:0000313" key="4">
    <source>
        <dbReference type="Proteomes" id="UP001205919"/>
    </source>
</evidence>
<gene>
    <name evidence="3" type="ORF">NE630_14920</name>
</gene>
<comment type="caution">
    <text evidence="3">The sequence shown here is derived from an EMBL/GenBank/DDBJ whole genome shotgun (WGS) entry which is preliminary data.</text>
</comment>
<evidence type="ECO:0000256" key="2">
    <source>
        <dbReference type="SAM" id="SignalP"/>
    </source>
</evidence>
<feature type="chain" id="PRO_5043621912" evidence="2">
    <location>
        <begin position="28"/>
        <end position="253"/>
    </location>
</feature>
<accession>A0AAW5K4Y6</accession>
<dbReference type="RefSeq" id="WP_008709809.1">
    <property type="nucleotide sequence ID" value="NZ_CABKQM010000004.1"/>
</dbReference>
<name>A0AAW5K4Y6_9BACT</name>
<feature type="signal peptide" evidence="2">
    <location>
        <begin position="1"/>
        <end position="27"/>
    </location>
</feature>
<dbReference type="EMBL" id="JANFYT010000061">
    <property type="protein sequence ID" value="MCQ4815726.1"/>
    <property type="molecule type" value="Genomic_DNA"/>
</dbReference>
<dbReference type="AlphaFoldDB" id="A0AAW5K4Y6"/>
<sequence>MKKLATLLIITAALLAALDLSALPSCADTFDQVLQRWTKSRKFVDEDGANLEVKVTYYSSEFIEALVQKEAKDNLWTQQEADDYKYKFLSGLKLDELIPIQVEFINNGPTMFLGPFDIMVKLRIAGKTYKPTDYDRRFNFKFQGKKEGLIFFPRFDEKTGKDLLKGVKNVSIEFVPAISPILEGKTISFIWDVSRDDPQAIYKGAAANKLETDRLLKRIEKLRKDKAEEEAKLASINGEISTIQARLDELAKQ</sequence>
<dbReference type="Proteomes" id="UP001205919">
    <property type="component" value="Unassembled WGS sequence"/>
</dbReference>
<protein>
    <submittedName>
        <fullName evidence="3">Uncharacterized protein</fullName>
    </submittedName>
</protein>
<reference evidence="3 4" key="1">
    <citation type="submission" date="2022-06" db="EMBL/GenBank/DDBJ databases">
        <title>Isolation of gut microbiota from human fecal samples.</title>
        <authorList>
            <person name="Pamer E.G."/>
            <person name="Barat B."/>
            <person name="Waligurski E."/>
            <person name="Medina S."/>
            <person name="Paddock L."/>
            <person name="Mostad J."/>
        </authorList>
    </citation>
    <scope>NUCLEOTIDE SEQUENCE [LARGE SCALE GENOMIC DNA]</scope>
    <source>
        <strain evidence="3 4">DFI.9.90</strain>
    </source>
</reference>
<keyword evidence="4" id="KW-1185">Reference proteome</keyword>
<feature type="coiled-coil region" evidence="1">
    <location>
        <begin position="212"/>
        <end position="253"/>
    </location>
</feature>
<evidence type="ECO:0000313" key="3">
    <source>
        <dbReference type="EMBL" id="MCQ4815726.1"/>
    </source>
</evidence>
<proteinExistence type="predicted"/>